<comment type="caution">
    <text evidence="8">The sequence shown here is derived from an EMBL/GenBank/DDBJ whole genome shotgun (WGS) entry which is preliminary data.</text>
</comment>
<dbReference type="PANTHER" id="PTHR33452">
    <property type="entry name" value="OXIDOREDUCTASE CATD-RELATED"/>
    <property type="match status" value="1"/>
</dbReference>
<evidence type="ECO:0000256" key="3">
    <source>
        <dbReference type="ARBA" id="ARBA00022475"/>
    </source>
</evidence>
<dbReference type="InterPro" id="IPR032808">
    <property type="entry name" value="DoxX"/>
</dbReference>
<reference evidence="8" key="1">
    <citation type="submission" date="2023-02" db="EMBL/GenBank/DDBJ databases">
        <title>Genome of Flavobacteriaceae gen. nov. sp. strain F89.</title>
        <authorList>
            <person name="Wang Y."/>
        </authorList>
    </citation>
    <scope>NUCLEOTIDE SEQUENCE</scope>
    <source>
        <strain evidence="8">F89</strain>
    </source>
</reference>
<evidence type="ECO:0000313" key="8">
    <source>
        <dbReference type="EMBL" id="MCG2460782.1"/>
    </source>
</evidence>
<comment type="subcellular location">
    <subcellularLocation>
        <location evidence="1">Cell membrane</location>
        <topology evidence="1">Multi-pass membrane protein</topology>
    </subcellularLocation>
</comment>
<keyword evidence="5 7" id="KW-1133">Transmembrane helix</keyword>
<evidence type="ECO:0000313" key="9">
    <source>
        <dbReference type="Proteomes" id="UP001200642"/>
    </source>
</evidence>
<dbReference type="Proteomes" id="UP001200642">
    <property type="component" value="Unassembled WGS sequence"/>
</dbReference>
<dbReference type="GO" id="GO:0005886">
    <property type="term" value="C:plasma membrane"/>
    <property type="evidence" value="ECO:0007669"/>
    <property type="project" value="UniProtKB-SubCell"/>
</dbReference>
<feature type="transmembrane region" description="Helical" evidence="7">
    <location>
        <begin position="98"/>
        <end position="116"/>
    </location>
</feature>
<protein>
    <submittedName>
        <fullName evidence="8">DoxX family protein</fullName>
    </submittedName>
</protein>
<evidence type="ECO:0000256" key="7">
    <source>
        <dbReference type="SAM" id="Phobius"/>
    </source>
</evidence>
<gene>
    <name evidence="8" type="ORF">K8352_08480</name>
</gene>
<sequence>MKNTVKNDVALAILRVVPSLMLLTHGIPKLQKILGGNLEFADPIGIGAAPSLFLAVIGEVICPVLVILGIRTRWATIPTIIMMAVISFVHHANDTFKSKELALLFLTFFVLIYLLGPGKYSFDKK</sequence>
<keyword evidence="4 7" id="KW-0812">Transmembrane</keyword>
<evidence type="ECO:0000256" key="1">
    <source>
        <dbReference type="ARBA" id="ARBA00004651"/>
    </source>
</evidence>
<feature type="transmembrane region" description="Helical" evidence="7">
    <location>
        <begin position="47"/>
        <end position="68"/>
    </location>
</feature>
<dbReference type="EMBL" id="JAIRBC010000010">
    <property type="protein sequence ID" value="MCG2460782.1"/>
    <property type="molecule type" value="Genomic_DNA"/>
</dbReference>
<organism evidence="8 9">
    <name type="scientific">Cerina litoralis</name>
    <dbReference type="NCBI Taxonomy" id="2874477"/>
    <lineage>
        <taxon>Bacteria</taxon>
        <taxon>Pseudomonadati</taxon>
        <taxon>Bacteroidota</taxon>
        <taxon>Flavobacteriia</taxon>
        <taxon>Flavobacteriales</taxon>
        <taxon>Flavobacteriaceae</taxon>
        <taxon>Cerina</taxon>
    </lineage>
</organism>
<evidence type="ECO:0000256" key="4">
    <source>
        <dbReference type="ARBA" id="ARBA00022692"/>
    </source>
</evidence>
<evidence type="ECO:0000256" key="5">
    <source>
        <dbReference type="ARBA" id="ARBA00022989"/>
    </source>
</evidence>
<evidence type="ECO:0000256" key="6">
    <source>
        <dbReference type="ARBA" id="ARBA00023136"/>
    </source>
</evidence>
<keyword evidence="6 7" id="KW-0472">Membrane</keyword>
<dbReference type="AlphaFoldDB" id="A0AAE3ETB5"/>
<feature type="transmembrane region" description="Helical" evidence="7">
    <location>
        <begin position="75"/>
        <end position="92"/>
    </location>
</feature>
<name>A0AAE3ETB5_9FLAO</name>
<dbReference type="InterPro" id="IPR051907">
    <property type="entry name" value="DoxX-like_oxidoreductase"/>
</dbReference>
<dbReference type="RefSeq" id="WP_317901931.1">
    <property type="nucleotide sequence ID" value="NZ_JAIRBC010000010.1"/>
</dbReference>
<comment type="similarity">
    <text evidence="2">Belongs to the DoxX family.</text>
</comment>
<evidence type="ECO:0000256" key="2">
    <source>
        <dbReference type="ARBA" id="ARBA00006679"/>
    </source>
</evidence>
<keyword evidence="3" id="KW-1003">Cell membrane</keyword>
<proteinExistence type="inferred from homology"/>
<accession>A0AAE3ETB5</accession>
<keyword evidence="9" id="KW-1185">Reference proteome</keyword>
<dbReference type="Pfam" id="PF07681">
    <property type="entry name" value="DoxX"/>
    <property type="match status" value="1"/>
</dbReference>
<feature type="transmembrane region" description="Helical" evidence="7">
    <location>
        <begin position="9"/>
        <end position="27"/>
    </location>
</feature>
<dbReference type="PANTHER" id="PTHR33452:SF1">
    <property type="entry name" value="INNER MEMBRANE PROTEIN YPHA-RELATED"/>
    <property type="match status" value="1"/>
</dbReference>